<keyword evidence="1" id="KW-0812">Transmembrane</keyword>
<comment type="caution">
    <text evidence="3">The sequence shown here is derived from an EMBL/GenBank/DDBJ whole genome shotgun (WGS) entry which is preliminary data.</text>
</comment>
<dbReference type="EMBL" id="JAESWC010000002">
    <property type="protein sequence ID" value="MBL4936049.1"/>
    <property type="molecule type" value="Genomic_DNA"/>
</dbReference>
<dbReference type="InterPro" id="IPR029787">
    <property type="entry name" value="Nucleotide_cyclase"/>
</dbReference>
<dbReference type="CDD" id="cd01949">
    <property type="entry name" value="GGDEF"/>
    <property type="match status" value="1"/>
</dbReference>
<reference evidence="3 4" key="1">
    <citation type="submission" date="2021-01" db="EMBL/GenBank/DDBJ databases">
        <title>Genome public.</title>
        <authorList>
            <person name="Liu C."/>
            <person name="Sun Q."/>
        </authorList>
    </citation>
    <scope>NUCLEOTIDE SEQUENCE [LARGE SCALE GENOMIC DNA]</scope>
    <source>
        <strain evidence="3 4">YIM B02515</strain>
    </source>
</reference>
<evidence type="ECO:0000313" key="4">
    <source>
        <dbReference type="Proteomes" id="UP000632377"/>
    </source>
</evidence>
<evidence type="ECO:0000259" key="2">
    <source>
        <dbReference type="PROSITE" id="PS50887"/>
    </source>
</evidence>
<feature type="domain" description="GGDEF" evidence="2">
    <location>
        <begin position="241"/>
        <end position="366"/>
    </location>
</feature>
<dbReference type="PROSITE" id="PS50887">
    <property type="entry name" value="GGDEF"/>
    <property type="match status" value="1"/>
</dbReference>
<dbReference type="NCBIfam" id="TIGR00254">
    <property type="entry name" value="GGDEF"/>
    <property type="match status" value="1"/>
</dbReference>
<keyword evidence="1" id="KW-0472">Membrane</keyword>
<dbReference type="Proteomes" id="UP000632377">
    <property type="component" value="Unassembled WGS sequence"/>
</dbReference>
<dbReference type="SMART" id="SM00267">
    <property type="entry name" value="GGDEF"/>
    <property type="match status" value="1"/>
</dbReference>
<gene>
    <name evidence="3" type="ORF">JK636_09770</name>
</gene>
<dbReference type="PANTHER" id="PTHR45138:SF6">
    <property type="entry name" value="DIGUANYLATE CYCLASE DGCN"/>
    <property type="match status" value="1"/>
</dbReference>
<keyword evidence="4" id="KW-1185">Reference proteome</keyword>
<dbReference type="SUPFAM" id="SSF55781">
    <property type="entry name" value="GAF domain-like"/>
    <property type="match status" value="1"/>
</dbReference>
<dbReference type="InterPro" id="IPR000160">
    <property type="entry name" value="GGDEF_dom"/>
</dbReference>
<dbReference type="SUPFAM" id="SSF55073">
    <property type="entry name" value="Nucleotide cyclase"/>
    <property type="match status" value="1"/>
</dbReference>
<dbReference type="InterPro" id="IPR050469">
    <property type="entry name" value="Diguanylate_Cyclase"/>
</dbReference>
<dbReference type="RefSeq" id="WP_202748628.1">
    <property type="nucleotide sequence ID" value="NZ_JAESWC010000002.1"/>
</dbReference>
<dbReference type="InterPro" id="IPR043128">
    <property type="entry name" value="Rev_trsase/Diguanyl_cyclase"/>
</dbReference>
<dbReference type="Gene3D" id="3.30.450.40">
    <property type="match status" value="1"/>
</dbReference>
<dbReference type="Gene3D" id="3.30.70.270">
    <property type="match status" value="1"/>
</dbReference>
<keyword evidence="1" id="KW-1133">Transmembrane helix</keyword>
<protein>
    <submittedName>
        <fullName evidence="3">Sensor domain-containing diguanylate cyclase</fullName>
    </submittedName>
</protein>
<feature type="transmembrane region" description="Helical" evidence="1">
    <location>
        <begin position="6"/>
        <end position="23"/>
    </location>
</feature>
<name>A0ABS1TCK6_9CLOT</name>
<evidence type="ECO:0000256" key="1">
    <source>
        <dbReference type="SAM" id="Phobius"/>
    </source>
</evidence>
<evidence type="ECO:0000313" key="3">
    <source>
        <dbReference type="EMBL" id="MBL4936049.1"/>
    </source>
</evidence>
<sequence length="366" mass="42772">MESRLFALITILFMLSIIILQYFEIKRVNNTIKLIEKVKNTLYEVAEKITKASSEDETYMLMLEAAINLIPNASKGSIVLLEGDNLFHFRTIKGYSDELKKLTLKKEEVYLYSINNFSETAIIKNPNKFDEDIVNSEKIDRMKSYEALDIFSTISSPIYIDDKLIGFINVDCSTKGKNFTNEDIELMNYVKNELQLALKNFFIQNKLKFMANFDELTGLYNRRYFKQFFVRELLKIKKYKNEVCLALIDLDDFKYINDTYGHNMGDKTLKLFSDVLRENIRKTDIYARMSGDEFVLLFTDCSKDKAIDRLENIRKALFKRKLGNITLSFSYGVCQIDPYEDLTPDDIFGAADKEMYRDKNNKANRT</sequence>
<accession>A0ABS1TCK6</accession>
<organism evidence="3 4">
    <name type="scientific">Clostridium rhizosphaerae</name>
    <dbReference type="NCBI Taxonomy" id="2803861"/>
    <lineage>
        <taxon>Bacteria</taxon>
        <taxon>Bacillati</taxon>
        <taxon>Bacillota</taxon>
        <taxon>Clostridia</taxon>
        <taxon>Eubacteriales</taxon>
        <taxon>Clostridiaceae</taxon>
        <taxon>Clostridium</taxon>
    </lineage>
</organism>
<dbReference type="PANTHER" id="PTHR45138">
    <property type="entry name" value="REGULATORY COMPONENTS OF SENSORY TRANSDUCTION SYSTEM"/>
    <property type="match status" value="1"/>
</dbReference>
<dbReference type="InterPro" id="IPR029016">
    <property type="entry name" value="GAF-like_dom_sf"/>
</dbReference>
<proteinExistence type="predicted"/>
<dbReference type="Pfam" id="PF00990">
    <property type="entry name" value="GGDEF"/>
    <property type="match status" value="1"/>
</dbReference>